<evidence type="ECO:0000313" key="2">
    <source>
        <dbReference type="EMBL" id="CAH9416671.1"/>
    </source>
</evidence>
<protein>
    <submittedName>
        <fullName evidence="2">Uncharacterized protein</fullName>
    </submittedName>
</protein>
<sequence>MATVPMRPTVVIPQRATSRRADAARPDISARPTAKVS</sequence>
<name>A0ABM9GZC4_STRGL</name>
<evidence type="ECO:0000313" key="3">
    <source>
        <dbReference type="Proteomes" id="UP001154015"/>
    </source>
</evidence>
<comment type="caution">
    <text evidence="2">The sequence shown here is derived from an EMBL/GenBank/DDBJ whole genome shotgun (WGS) entry which is preliminary data.</text>
</comment>
<evidence type="ECO:0000256" key="1">
    <source>
        <dbReference type="SAM" id="MobiDB-lite"/>
    </source>
</evidence>
<proteinExistence type="predicted"/>
<feature type="region of interest" description="Disordered" evidence="1">
    <location>
        <begin position="1"/>
        <end position="37"/>
    </location>
</feature>
<gene>
    <name evidence="2" type="ORF">SGL43_03697</name>
</gene>
<reference evidence="2" key="1">
    <citation type="submission" date="2022-03" db="EMBL/GenBank/DDBJ databases">
        <authorList>
            <person name="Leyn A S."/>
        </authorList>
    </citation>
    <scope>NUCLEOTIDE SEQUENCE</scope>
    <source>
        <strain evidence="2">Streptomyces globisporus 4-3</strain>
    </source>
</reference>
<dbReference type="Proteomes" id="UP001154015">
    <property type="component" value="Unassembled WGS sequence"/>
</dbReference>
<keyword evidence="3" id="KW-1185">Reference proteome</keyword>
<organism evidence="2 3">
    <name type="scientific">Streptomyces globisporus</name>
    <dbReference type="NCBI Taxonomy" id="1908"/>
    <lineage>
        <taxon>Bacteria</taxon>
        <taxon>Bacillati</taxon>
        <taxon>Actinomycetota</taxon>
        <taxon>Actinomycetes</taxon>
        <taxon>Kitasatosporales</taxon>
        <taxon>Streptomycetaceae</taxon>
        <taxon>Streptomyces</taxon>
    </lineage>
</organism>
<dbReference type="EMBL" id="CAKXYP010000009">
    <property type="protein sequence ID" value="CAH9416671.1"/>
    <property type="molecule type" value="Genomic_DNA"/>
</dbReference>
<accession>A0ABM9GZC4</accession>